<dbReference type="SUPFAM" id="SSF53254">
    <property type="entry name" value="Phosphoglycerate mutase-like"/>
    <property type="match status" value="1"/>
</dbReference>
<proteinExistence type="predicted"/>
<dbReference type="InterPro" id="IPR013078">
    <property type="entry name" value="His_Pase_superF_clade-1"/>
</dbReference>
<dbReference type="InterPro" id="IPR029033">
    <property type="entry name" value="His_PPase_superfam"/>
</dbReference>
<dbReference type="RefSeq" id="WP_238244342.1">
    <property type="nucleotide sequence ID" value="NZ_BPQP01000033.1"/>
</dbReference>
<name>A0ABQ4S0B7_9HYPH</name>
<accession>A0ABQ4S0B7</accession>
<reference evidence="1" key="2">
    <citation type="submission" date="2021-08" db="EMBL/GenBank/DDBJ databases">
        <authorList>
            <person name="Tani A."/>
            <person name="Ola A."/>
            <person name="Ogura Y."/>
            <person name="Katsura K."/>
            <person name="Hayashi T."/>
        </authorList>
    </citation>
    <scope>NUCLEOTIDE SEQUENCE</scope>
    <source>
        <strain evidence="1">DSM 19015</strain>
    </source>
</reference>
<gene>
    <name evidence="1" type="ORF">OCOJLMKI_2415</name>
</gene>
<evidence type="ECO:0000313" key="2">
    <source>
        <dbReference type="Proteomes" id="UP001055125"/>
    </source>
</evidence>
<evidence type="ECO:0000313" key="1">
    <source>
        <dbReference type="EMBL" id="GJD95205.1"/>
    </source>
</evidence>
<keyword evidence="2" id="KW-1185">Reference proteome</keyword>
<dbReference type="Proteomes" id="UP001055125">
    <property type="component" value="Unassembled WGS sequence"/>
</dbReference>
<dbReference type="EMBL" id="BPQP01000033">
    <property type="protein sequence ID" value="GJD95205.1"/>
    <property type="molecule type" value="Genomic_DNA"/>
</dbReference>
<reference evidence="1" key="1">
    <citation type="journal article" date="2021" name="Front. Microbiol.">
        <title>Comprehensive Comparative Genomics and Phenotyping of Methylobacterium Species.</title>
        <authorList>
            <person name="Alessa O."/>
            <person name="Ogura Y."/>
            <person name="Fujitani Y."/>
            <person name="Takami H."/>
            <person name="Hayashi T."/>
            <person name="Sahin N."/>
            <person name="Tani A."/>
        </authorList>
    </citation>
    <scope>NUCLEOTIDE SEQUENCE</scope>
    <source>
        <strain evidence="1">DSM 19015</strain>
    </source>
</reference>
<evidence type="ECO:0008006" key="3">
    <source>
        <dbReference type="Google" id="ProtNLM"/>
    </source>
</evidence>
<dbReference type="CDD" id="cd07067">
    <property type="entry name" value="HP_PGM_like"/>
    <property type="match status" value="1"/>
</dbReference>
<comment type="caution">
    <text evidence="1">The sequence shown here is derived from an EMBL/GenBank/DDBJ whole genome shotgun (WGS) entry which is preliminary data.</text>
</comment>
<organism evidence="1 2">
    <name type="scientific">Methylobacterium iners</name>
    <dbReference type="NCBI Taxonomy" id="418707"/>
    <lineage>
        <taxon>Bacteria</taxon>
        <taxon>Pseudomonadati</taxon>
        <taxon>Pseudomonadota</taxon>
        <taxon>Alphaproteobacteria</taxon>
        <taxon>Hyphomicrobiales</taxon>
        <taxon>Methylobacteriaceae</taxon>
        <taxon>Methylobacterium</taxon>
    </lineage>
</organism>
<dbReference type="Pfam" id="PF00300">
    <property type="entry name" value="His_Phos_1"/>
    <property type="match status" value="1"/>
</dbReference>
<sequence>MKPSVSPILGTRTVRGAFLAALLLGTGLAPAFAQQAVILVRHAEQALVGGMMDGDPPLTEDGTRRAQSLVGLLKDAGVSAIYASQYLRSRETAAPLAQALNLEVRTAPKDDLTALSERLRTEHGSDTVLIVAHSDTIPALLKLWGHPTAAPVGKTEFNGLWFVVPRQGQAPIVSRLRL</sequence>
<dbReference type="SMART" id="SM00855">
    <property type="entry name" value="PGAM"/>
    <property type="match status" value="1"/>
</dbReference>
<dbReference type="Gene3D" id="3.40.50.1240">
    <property type="entry name" value="Phosphoglycerate mutase-like"/>
    <property type="match status" value="1"/>
</dbReference>
<protein>
    <recommendedName>
        <fullName evidence="3">Phosphoglycerate mutase</fullName>
    </recommendedName>
</protein>